<dbReference type="GO" id="GO:0031267">
    <property type="term" value="F:small GTPase binding"/>
    <property type="evidence" value="ECO:0007669"/>
    <property type="project" value="InterPro"/>
</dbReference>
<evidence type="ECO:0000313" key="9">
    <source>
        <dbReference type="EMBL" id="KAF0735349.1"/>
    </source>
</evidence>
<dbReference type="Pfam" id="PF03810">
    <property type="entry name" value="IBN_N"/>
    <property type="match status" value="1"/>
</dbReference>
<dbReference type="Proteomes" id="UP000481153">
    <property type="component" value="Unassembled WGS sequence"/>
</dbReference>
<dbReference type="GO" id="GO:0005049">
    <property type="term" value="F:nuclear export signal receptor activity"/>
    <property type="evidence" value="ECO:0007669"/>
    <property type="project" value="TreeGrafter"/>
</dbReference>
<feature type="domain" description="Importin N-terminal" evidence="8">
    <location>
        <begin position="32"/>
        <end position="104"/>
    </location>
</feature>
<dbReference type="GO" id="GO:0006606">
    <property type="term" value="P:protein import into nucleus"/>
    <property type="evidence" value="ECO:0007669"/>
    <property type="project" value="TreeGrafter"/>
</dbReference>
<evidence type="ECO:0000259" key="8">
    <source>
        <dbReference type="PROSITE" id="PS50166"/>
    </source>
</evidence>
<dbReference type="InterPro" id="IPR011989">
    <property type="entry name" value="ARM-like"/>
</dbReference>
<comment type="caution">
    <text evidence="9">The sequence shown here is derived from an EMBL/GenBank/DDBJ whole genome shotgun (WGS) entry which is preliminary data.</text>
</comment>
<evidence type="ECO:0000256" key="2">
    <source>
        <dbReference type="ARBA" id="ARBA00004496"/>
    </source>
</evidence>
<dbReference type="Pfam" id="PF08506">
    <property type="entry name" value="Cse1"/>
    <property type="match status" value="1"/>
</dbReference>
<dbReference type="AlphaFoldDB" id="A0A6G0X603"/>
<keyword evidence="4" id="KW-0813">Transport</keyword>
<comment type="similarity">
    <text evidence="3">Belongs to the XPO2/CSE1 family.</text>
</comment>
<evidence type="ECO:0000256" key="6">
    <source>
        <dbReference type="ARBA" id="ARBA00022927"/>
    </source>
</evidence>
<dbReference type="InterPro" id="IPR001494">
    <property type="entry name" value="Importin-beta_N"/>
</dbReference>
<dbReference type="InterPro" id="IPR016024">
    <property type="entry name" value="ARM-type_fold"/>
</dbReference>
<dbReference type="InterPro" id="IPR005043">
    <property type="entry name" value="XPO2_C"/>
</dbReference>
<dbReference type="SUPFAM" id="SSF48371">
    <property type="entry name" value="ARM repeat"/>
    <property type="match status" value="1"/>
</dbReference>
<proteinExistence type="inferred from homology"/>
<name>A0A6G0X603_9STRA</name>
<dbReference type="FunFam" id="1.25.10.10:FF:000507">
    <property type="entry name" value="Exportin-2"/>
    <property type="match status" value="1"/>
</dbReference>
<dbReference type="GO" id="GO:0006611">
    <property type="term" value="P:protein export from nucleus"/>
    <property type="evidence" value="ECO:0007669"/>
    <property type="project" value="TreeGrafter"/>
</dbReference>
<reference evidence="9 10" key="1">
    <citation type="submission" date="2019-07" db="EMBL/GenBank/DDBJ databases">
        <title>Genomics analysis of Aphanomyces spp. identifies a new class of oomycete effector associated with host adaptation.</title>
        <authorList>
            <person name="Gaulin E."/>
        </authorList>
    </citation>
    <scope>NUCLEOTIDE SEQUENCE [LARGE SCALE GENOMIC DNA]</scope>
    <source>
        <strain evidence="9 10">ATCC 201684</strain>
    </source>
</reference>
<evidence type="ECO:0000256" key="7">
    <source>
        <dbReference type="ARBA" id="ARBA00023242"/>
    </source>
</evidence>
<evidence type="ECO:0000313" key="10">
    <source>
        <dbReference type="Proteomes" id="UP000481153"/>
    </source>
</evidence>
<keyword evidence="5" id="KW-0963">Cytoplasm</keyword>
<dbReference type="PANTHER" id="PTHR10997">
    <property type="entry name" value="IMPORTIN-7, 8, 11"/>
    <property type="match status" value="1"/>
</dbReference>
<evidence type="ECO:0000256" key="3">
    <source>
        <dbReference type="ARBA" id="ARBA00008669"/>
    </source>
</evidence>
<dbReference type="PROSITE" id="PS50166">
    <property type="entry name" value="IMPORTIN_B_NT"/>
    <property type="match status" value="1"/>
</dbReference>
<dbReference type="GO" id="GO:0005829">
    <property type="term" value="C:cytosol"/>
    <property type="evidence" value="ECO:0007669"/>
    <property type="project" value="TreeGrafter"/>
</dbReference>
<gene>
    <name evidence="9" type="ORF">Ae201684_008258</name>
</gene>
<dbReference type="GO" id="GO:0005635">
    <property type="term" value="C:nuclear envelope"/>
    <property type="evidence" value="ECO:0007669"/>
    <property type="project" value="TreeGrafter"/>
</dbReference>
<keyword evidence="10" id="KW-1185">Reference proteome</keyword>
<dbReference type="PANTHER" id="PTHR10997:SF8">
    <property type="entry name" value="EXPORTIN-2"/>
    <property type="match status" value="1"/>
</dbReference>
<keyword evidence="6" id="KW-0653">Protein transport</keyword>
<dbReference type="Gene3D" id="1.25.10.10">
    <property type="entry name" value="Leucine-rich Repeat Variant"/>
    <property type="match status" value="1"/>
</dbReference>
<dbReference type="EMBL" id="VJMJ01000100">
    <property type="protein sequence ID" value="KAF0735349.1"/>
    <property type="molecule type" value="Genomic_DNA"/>
</dbReference>
<evidence type="ECO:0000256" key="4">
    <source>
        <dbReference type="ARBA" id="ARBA00022448"/>
    </source>
</evidence>
<comment type="subcellular location">
    <subcellularLocation>
        <location evidence="2">Cytoplasm</location>
    </subcellularLocation>
    <subcellularLocation>
        <location evidence="1">Nucleus</location>
    </subcellularLocation>
</comment>
<evidence type="ECO:0000256" key="5">
    <source>
        <dbReference type="ARBA" id="ARBA00022490"/>
    </source>
</evidence>
<accession>A0A6G0X603</accession>
<evidence type="ECO:0000256" key="1">
    <source>
        <dbReference type="ARBA" id="ARBA00004123"/>
    </source>
</evidence>
<dbReference type="VEuPathDB" id="FungiDB:AeMF1_003926"/>
<protein>
    <recommendedName>
        <fullName evidence="8">Importin N-terminal domain-containing protein</fullName>
    </recommendedName>
</protein>
<dbReference type="Pfam" id="PF03378">
    <property type="entry name" value="CAS_CSE1"/>
    <property type="match status" value="1"/>
</dbReference>
<dbReference type="SMART" id="SM00913">
    <property type="entry name" value="IBN_N"/>
    <property type="match status" value="1"/>
</dbReference>
<dbReference type="InterPro" id="IPR013713">
    <property type="entry name" value="XPO2_central"/>
</dbReference>
<sequence>MAMNMGSPAELSALVQVLQQTLSPHAEPRRAAEAQLKEVTKRPNGPLLLLNVLRTPEVEMGVRLSASIAFKNLVKKEWDPESEGCIVPECKALVKTHIVSLMCDMPENLMKQLSAALFTIGEYDFPDLWPELLPQIIEKLGNPSSDMRTINGMLETSNAIFKRFRHAFKSDALYKELLYCLQQFQAPLLILFTAMTQKLQQPSDSLPAIATALRTMCRIFFSLNWQDLPEYFEDNIASWMQAFEFLLRYENPQLVSDNDDEADLLTLLHSAVLENVLIYAEKYEEEFAPYVSTFTEVIWQKVTTLSLLPKHDEVAAKSMKFLRSIAMQHGTTALFQQENILTELCNNIVVRNLQLRESDVELFEDNPLEYIRRDIEGNDGDTRRSAAIELLRGLRQKYDDAVSRICLTTITSLLQEYAASPSTKWMQKDVAINLVTALAAVKQTRARGVSEVHPKVPLLDIFSGHILPQLQNQRHENNPTALLLTAGALKFVATFRNQLPVQVMTTLFPLLADCLMPNQFVVHTYAAFCIDRLLTVKEDLPSGVVTVQPRRFNKEMLNPYLAPLLNQVFGILCDPSYPENDYLMRMVLRVLIVAQDTVLPLADTVVHKLTILLEKVCKNPSNPGFSHCLFESLSMLIANVCTLNPALTDTFEQLLFPPFQQVLISDVEALCPYVYQVLAQLLDMNPSRQLSAAYTNLFPVLLTPALWDRISTVPAIVKLLESYLRKAPTTMQGHITGILGVFQKLVSNRTTETHAFALLRPFLVYMPIAAYQPLLPELVKILMMRLQSRLSGRNAGIYTKEMIVTLSIFMAKHGAMTLVNAVESVQPGMMKMLVDPIWIENAPKAKGPNERKAALIGLTLLVCDTPFSKDTTVLPKLFPAISRLLDNKDDTSATLTKTEDEILIDLEETGYDAGFTSLHFASSGGVDYASHVPNGRQVCLESISRLSSSTPGFYRQAAEQGFVQAENQAGWEILLKAFEAAYLPFV</sequence>
<keyword evidence="7" id="KW-0539">Nucleus</keyword>
<organism evidence="9 10">
    <name type="scientific">Aphanomyces euteiches</name>
    <dbReference type="NCBI Taxonomy" id="100861"/>
    <lineage>
        <taxon>Eukaryota</taxon>
        <taxon>Sar</taxon>
        <taxon>Stramenopiles</taxon>
        <taxon>Oomycota</taxon>
        <taxon>Saprolegniomycetes</taxon>
        <taxon>Saprolegniales</taxon>
        <taxon>Verrucalvaceae</taxon>
        <taxon>Aphanomyces</taxon>
    </lineage>
</organism>